<dbReference type="Proteomes" id="UP000677803">
    <property type="component" value="Unassembled WGS sequence"/>
</dbReference>
<feature type="compositionally biased region" description="Basic residues" evidence="9">
    <location>
        <begin position="330"/>
        <end position="339"/>
    </location>
</feature>
<feature type="domain" description="BHLH" evidence="10">
    <location>
        <begin position="328"/>
        <end position="378"/>
    </location>
</feature>
<evidence type="ECO:0000256" key="6">
    <source>
        <dbReference type="ARBA" id="ARBA00023125"/>
    </source>
</evidence>
<evidence type="ECO:0000256" key="5">
    <source>
        <dbReference type="ARBA" id="ARBA00023015"/>
    </source>
</evidence>
<keyword evidence="12" id="KW-1185">Reference proteome</keyword>
<dbReference type="PANTHER" id="PTHR15402">
    <property type="entry name" value="TRANSCRIPTION FACTOR-LIKE 5 PROTEIN"/>
    <property type="match status" value="1"/>
</dbReference>
<comment type="caution">
    <text evidence="11">The sequence shown here is derived from an EMBL/GenBank/DDBJ whole genome shotgun (WGS) entry which is preliminary data.</text>
</comment>
<dbReference type="GO" id="GO:0030154">
    <property type="term" value="P:cell differentiation"/>
    <property type="evidence" value="ECO:0007669"/>
    <property type="project" value="UniProtKB-KW"/>
</dbReference>
<keyword evidence="2" id="KW-0217">Developmental protein</keyword>
<dbReference type="PROSITE" id="PS50888">
    <property type="entry name" value="BHLH"/>
    <property type="match status" value="1"/>
</dbReference>
<feature type="region of interest" description="Disordered" evidence="9">
    <location>
        <begin position="311"/>
        <end position="339"/>
    </location>
</feature>
<evidence type="ECO:0000313" key="12">
    <source>
        <dbReference type="Proteomes" id="UP000677803"/>
    </source>
</evidence>
<dbReference type="GO" id="GO:0000978">
    <property type="term" value="F:RNA polymerase II cis-regulatory region sequence-specific DNA binding"/>
    <property type="evidence" value="ECO:0007669"/>
    <property type="project" value="TreeGrafter"/>
</dbReference>
<dbReference type="EMBL" id="CAJRST010041110">
    <property type="protein sequence ID" value="CAG6021674.1"/>
    <property type="molecule type" value="Genomic_DNA"/>
</dbReference>
<protein>
    <submittedName>
        <fullName evidence="11">(Atlantic silverside) hypothetical protein</fullName>
    </submittedName>
</protein>
<evidence type="ECO:0000256" key="4">
    <source>
        <dbReference type="ARBA" id="ARBA00022871"/>
    </source>
</evidence>
<reference evidence="11" key="1">
    <citation type="submission" date="2021-05" db="EMBL/GenBank/DDBJ databases">
        <authorList>
            <person name="Tigano A."/>
        </authorList>
    </citation>
    <scope>NUCLEOTIDE SEQUENCE</scope>
</reference>
<sequence length="445" mass="49369">MSSLSSTYKAIHGSPSFSGHSSDLVGLSQTQGQTLCSELGLMEMTDVECSHLQHLLHAHMEAQTGPDVRHLPPGLRVKDPSGLTSPEAIDLSTSSDDYCLVMSGEKTPVAYADVPGFVLARIRDEEGPCEPPSKNRMLTQKQSRPGARVCLEKRFNSMCADTSRQQEIHSAVLSNFLTVLQQSTESQEAVTHPQMQKWMKADRANLFEAPSSYLGSAFDPVTNICGQVFAHMVEPSKPPSLIIPKSFAFNFHPESLFAQTFCPNSCNSREEQLLVQAGKDVAMPAAYRNPPSGLDSQPRKAVKAALYPGREPQSAGCKKARSCMSPGQRRERHNSKERERRKRIRLCCDELNTMVPFCDPDTDKVTTLQWTTAYVGYINKMYGDTFKEVSLCGTDLALTFFLLQEFQKVFSHERGLFLKSSSSSGHHPMHQEMDKMLSAPRAAEQ</sequence>
<dbReference type="InterPro" id="IPR039583">
    <property type="entry name" value="TCFL5/SOLH1/2"/>
</dbReference>
<dbReference type="GO" id="GO:0046983">
    <property type="term" value="F:protein dimerization activity"/>
    <property type="evidence" value="ECO:0007669"/>
    <property type="project" value="InterPro"/>
</dbReference>
<keyword evidence="5" id="KW-0805">Transcription regulation</keyword>
<evidence type="ECO:0000256" key="2">
    <source>
        <dbReference type="ARBA" id="ARBA00022473"/>
    </source>
</evidence>
<dbReference type="Gene3D" id="4.10.280.10">
    <property type="entry name" value="Helix-loop-helix DNA-binding domain"/>
    <property type="match status" value="1"/>
</dbReference>
<dbReference type="InterPro" id="IPR036638">
    <property type="entry name" value="HLH_DNA-bd_sf"/>
</dbReference>
<dbReference type="SUPFAM" id="SSF47459">
    <property type="entry name" value="HLH, helix-loop-helix DNA-binding domain"/>
    <property type="match status" value="1"/>
</dbReference>
<dbReference type="OrthoDB" id="9946078at2759"/>
<evidence type="ECO:0000256" key="9">
    <source>
        <dbReference type="SAM" id="MobiDB-lite"/>
    </source>
</evidence>
<dbReference type="Pfam" id="PF00010">
    <property type="entry name" value="HLH"/>
    <property type="match status" value="1"/>
</dbReference>
<proteinExistence type="predicted"/>
<name>A0A8S4C086_9TELE</name>
<evidence type="ECO:0000259" key="10">
    <source>
        <dbReference type="PROSITE" id="PS50888"/>
    </source>
</evidence>
<dbReference type="FunFam" id="4.10.280.10:FF:000057">
    <property type="entry name" value="transcription factor-like 5 protein-like"/>
    <property type="match status" value="1"/>
</dbReference>
<evidence type="ECO:0000256" key="8">
    <source>
        <dbReference type="ARBA" id="ARBA00023242"/>
    </source>
</evidence>
<keyword evidence="8" id="KW-0539">Nucleus</keyword>
<keyword evidence="3" id="KW-0221">Differentiation</keyword>
<dbReference type="SMART" id="SM00353">
    <property type="entry name" value="HLH"/>
    <property type="match status" value="1"/>
</dbReference>
<dbReference type="GO" id="GO:0007283">
    <property type="term" value="P:spermatogenesis"/>
    <property type="evidence" value="ECO:0007669"/>
    <property type="project" value="UniProtKB-KW"/>
</dbReference>
<organism evidence="11 12">
    <name type="scientific">Menidia menidia</name>
    <name type="common">Atlantic silverside</name>
    <dbReference type="NCBI Taxonomy" id="238744"/>
    <lineage>
        <taxon>Eukaryota</taxon>
        <taxon>Metazoa</taxon>
        <taxon>Chordata</taxon>
        <taxon>Craniata</taxon>
        <taxon>Vertebrata</taxon>
        <taxon>Euteleostomi</taxon>
        <taxon>Actinopterygii</taxon>
        <taxon>Neopterygii</taxon>
        <taxon>Teleostei</taxon>
        <taxon>Neoteleostei</taxon>
        <taxon>Acanthomorphata</taxon>
        <taxon>Ovalentaria</taxon>
        <taxon>Atherinomorphae</taxon>
        <taxon>Atheriniformes</taxon>
        <taxon>Atherinopsidae</taxon>
        <taxon>Menidiinae</taxon>
        <taxon>Menidia</taxon>
    </lineage>
</organism>
<evidence type="ECO:0000256" key="1">
    <source>
        <dbReference type="ARBA" id="ARBA00004123"/>
    </source>
</evidence>
<dbReference type="AlphaFoldDB" id="A0A8S4C086"/>
<comment type="subcellular location">
    <subcellularLocation>
        <location evidence="1">Nucleus</location>
    </subcellularLocation>
</comment>
<evidence type="ECO:0000256" key="7">
    <source>
        <dbReference type="ARBA" id="ARBA00023163"/>
    </source>
</evidence>
<evidence type="ECO:0000313" key="11">
    <source>
        <dbReference type="EMBL" id="CAG6021674.1"/>
    </source>
</evidence>
<dbReference type="PANTHER" id="PTHR15402:SF2">
    <property type="entry name" value="TRANSCRIPTION FACTOR LIKE 5"/>
    <property type="match status" value="1"/>
</dbReference>
<keyword evidence="4" id="KW-0744">Spermatogenesis</keyword>
<gene>
    <name evidence="11" type="ORF">MMEN_LOCUS21868</name>
</gene>
<dbReference type="InterPro" id="IPR011598">
    <property type="entry name" value="bHLH_dom"/>
</dbReference>
<evidence type="ECO:0000256" key="3">
    <source>
        <dbReference type="ARBA" id="ARBA00022782"/>
    </source>
</evidence>
<dbReference type="GO" id="GO:0000981">
    <property type="term" value="F:DNA-binding transcription factor activity, RNA polymerase II-specific"/>
    <property type="evidence" value="ECO:0007669"/>
    <property type="project" value="TreeGrafter"/>
</dbReference>
<keyword evidence="7" id="KW-0804">Transcription</keyword>
<keyword evidence="6" id="KW-0238">DNA-binding</keyword>
<accession>A0A8S4C086</accession>
<dbReference type="GO" id="GO:0005634">
    <property type="term" value="C:nucleus"/>
    <property type="evidence" value="ECO:0007669"/>
    <property type="project" value="UniProtKB-SubCell"/>
</dbReference>